<dbReference type="EMBL" id="CACVAU010000063">
    <property type="protein sequence ID" value="CAA6821344.1"/>
    <property type="molecule type" value="Genomic_DNA"/>
</dbReference>
<reference evidence="1" key="1">
    <citation type="submission" date="2020-01" db="EMBL/GenBank/DDBJ databases">
        <authorList>
            <person name="Meier V. D."/>
            <person name="Meier V D."/>
        </authorList>
    </citation>
    <scope>NUCLEOTIDE SEQUENCE</scope>
    <source>
        <strain evidence="1">HLG_WM_MAG_05</strain>
    </source>
</reference>
<evidence type="ECO:0008006" key="2">
    <source>
        <dbReference type="Google" id="ProtNLM"/>
    </source>
</evidence>
<gene>
    <name evidence="1" type="ORF">HELGO_WM5494</name>
</gene>
<organism evidence="1">
    <name type="scientific">uncultured Sulfurovum sp</name>
    <dbReference type="NCBI Taxonomy" id="269237"/>
    <lineage>
        <taxon>Bacteria</taxon>
        <taxon>Pseudomonadati</taxon>
        <taxon>Campylobacterota</taxon>
        <taxon>Epsilonproteobacteria</taxon>
        <taxon>Campylobacterales</taxon>
        <taxon>Sulfurovaceae</taxon>
        <taxon>Sulfurovum</taxon>
        <taxon>environmental samples</taxon>
    </lineage>
</organism>
<sequence>MKVALRQNAIVIFDEDKVNESSRLNATTSVLVANVADLGFGFSEALLHATNQCGLKTKQNILALLQEVMGTDKNWTPLVKGWDTPTNESLLDYVITFFANTFKTGKGTYLSCGHLIPENTFPLERYNGCPYCGQAMEASDEVFYGQGSSLKVLELWDDEQLQAHYLALLASKTALDATQVDSLKILLAHYPLPSKVNIEMKETLMLVIDILVENEKLDEAGTLFKSPQEIMRYLWFKKTGFLQLVEPKSIVKRKAYNRMYYNSTQEELAEKTTEVKNTLKLKYSRKECKMVASWMNNLALKVENSCELMHPKRAMWVRFIRALRLAEYAKRKEFLKLKVLLDVFYNKKYSVWLGELEKARLTLDEEKMFERLKEKPSVFARSLFANMLWFGEKKTLAEFTKVSEQIPARLLVTLGMYASSYFDIKGQRIVKPLGGGSKRIDKNQSLKLYSEKQLKVMIEVMENLVLEEMSRRYAKIENTNETYFMDELLFKVPLAIGDRAETIQDMPSVLMGQKFSVEGQKVRLFMEWGKGLPAQYLDMDISCHVAFDDRSEYCSYSNLIATGCTHSGDIQDIPHMVGTAEYIELDLERLSKANATFVTFSGNSYSSGELENNMVVGWMNSKDEMTISKKTGVAYDPSTVQHQIRISNKLSEAIVFGVLDVKNREITWLEMDFNGQTIQSMDTQGVRSLLTKLESKMSVGELVKLKTEAQGLRRLASSEEADEVYDAAWVQDTAKVTQLLLD</sequence>
<name>A0A6S6TPP1_9BACT</name>
<protein>
    <recommendedName>
        <fullName evidence="2">Prokaryotic RING finger family 4</fullName>
    </recommendedName>
</protein>
<accession>A0A6S6TPP1</accession>
<proteinExistence type="predicted"/>
<evidence type="ECO:0000313" key="1">
    <source>
        <dbReference type="EMBL" id="CAA6821344.1"/>
    </source>
</evidence>
<dbReference type="AlphaFoldDB" id="A0A6S6TPP1"/>